<reference evidence="4" key="1">
    <citation type="submission" date="2016-12" db="EMBL/GenBank/DDBJ databases">
        <authorList>
            <person name="Song W.-J."/>
            <person name="Kurnit D.M."/>
        </authorList>
    </citation>
    <scope>NUCLEOTIDE SEQUENCE [LARGE SCALE GENOMIC DNA]</scope>
</reference>
<evidence type="ECO:0000313" key="3">
    <source>
        <dbReference type="EMBL" id="APU93054.1"/>
    </source>
</evidence>
<evidence type="ECO:0000256" key="1">
    <source>
        <dbReference type="SAM" id="Phobius"/>
    </source>
</evidence>
<organism evidence="3 4">
    <name type="scientific">Mycobacterium phage Bubbles123</name>
    <dbReference type="NCBI Taxonomy" id="1932895"/>
    <lineage>
        <taxon>Viruses</taxon>
        <taxon>Duplodnaviria</taxon>
        <taxon>Heunggongvirae</taxon>
        <taxon>Uroviricota</taxon>
        <taxon>Caudoviricetes</taxon>
        <taxon>Gracegardnervirinae</taxon>
        <taxon>Cheoctovirus</taxon>
        <taxon>Cheoctovirus bubbles123</taxon>
    </lineage>
</organism>
<keyword evidence="1" id="KW-0472">Membrane</keyword>
<dbReference type="EMBL" id="KY348865">
    <property type="protein sequence ID" value="APU93054.1"/>
    <property type="molecule type" value="Genomic_DNA"/>
</dbReference>
<dbReference type="Pfam" id="PF05305">
    <property type="entry name" value="DUF732"/>
    <property type="match status" value="1"/>
</dbReference>
<gene>
    <name evidence="3" type="ORF">SEA_BUBBLES123_53</name>
</gene>
<dbReference type="Proteomes" id="UP000221706">
    <property type="component" value="Segment"/>
</dbReference>
<protein>
    <recommendedName>
        <fullName evidence="2">DUF732 domain-containing protein</fullName>
    </recommendedName>
</protein>
<accession>A0A1P8DU82</accession>
<keyword evidence="1" id="KW-0812">Transmembrane</keyword>
<keyword evidence="1" id="KW-1133">Transmembrane helix</keyword>
<evidence type="ECO:0000313" key="4">
    <source>
        <dbReference type="Proteomes" id="UP000221706"/>
    </source>
</evidence>
<evidence type="ECO:0000259" key="2">
    <source>
        <dbReference type="Pfam" id="PF05305"/>
    </source>
</evidence>
<name>A0A1P8DU82_9CAUD</name>
<feature type="domain" description="DUF732" evidence="2">
    <location>
        <begin position="53"/>
        <end position="122"/>
    </location>
</feature>
<proteinExistence type="predicted"/>
<sequence>MTAPRPVWCRHDPRNQKPVQKNWRYWWTMPLLIAAGIIGPGLAAPEAKADITSDAFVMALDSEGITYSSKPAVINAGKAVCDVLDTGYTMYEASVFVYNNSNLNLYDSGYFVGAATASFCPEHLSGTGWV</sequence>
<feature type="transmembrane region" description="Helical" evidence="1">
    <location>
        <begin position="25"/>
        <end position="44"/>
    </location>
</feature>
<dbReference type="InterPro" id="IPR007969">
    <property type="entry name" value="DUF732"/>
</dbReference>
<keyword evidence="4" id="KW-1185">Reference proteome</keyword>